<dbReference type="EMBL" id="WNTK01000001">
    <property type="protein sequence ID" value="KAG9493210.1"/>
    <property type="molecule type" value="Genomic_DNA"/>
</dbReference>
<accession>A0A8J6FUF6</accession>
<comment type="caution">
    <text evidence="1">The sequence shown here is derived from an EMBL/GenBank/DDBJ whole genome shotgun (WGS) entry which is preliminary data.</text>
</comment>
<dbReference type="AlphaFoldDB" id="A0A8J6FUF6"/>
<keyword evidence="2" id="KW-1185">Reference proteome</keyword>
<evidence type="ECO:0000313" key="2">
    <source>
        <dbReference type="Proteomes" id="UP000770717"/>
    </source>
</evidence>
<organism evidence="1 2">
    <name type="scientific">Eleutherodactylus coqui</name>
    <name type="common">Puerto Rican coqui</name>
    <dbReference type="NCBI Taxonomy" id="57060"/>
    <lineage>
        <taxon>Eukaryota</taxon>
        <taxon>Metazoa</taxon>
        <taxon>Chordata</taxon>
        <taxon>Craniata</taxon>
        <taxon>Vertebrata</taxon>
        <taxon>Euteleostomi</taxon>
        <taxon>Amphibia</taxon>
        <taxon>Batrachia</taxon>
        <taxon>Anura</taxon>
        <taxon>Neobatrachia</taxon>
        <taxon>Hyloidea</taxon>
        <taxon>Eleutherodactylidae</taxon>
        <taxon>Eleutherodactylinae</taxon>
        <taxon>Eleutherodactylus</taxon>
        <taxon>Eleutherodactylus</taxon>
    </lineage>
</organism>
<dbReference type="Proteomes" id="UP000770717">
    <property type="component" value="Unassembled WGS sequence"/>
</dbReference>
<name>A0A8J6FUF6_ELECQ</name>
<protein>
    <submittedName>
        <fullName evidence="1">Uncharacterized protein</fullName>
    </submittedName>
</protein>
<proteinExistence type="predicted"/>
<evidence type="ECO:0000313" key="1">
    <source>
        <dbReference type="EMBL" id="KAG9493210.1"/>
    </source>
</evidence>
<gene>
    <name evidence="1" type="ORF">GDO78_001234</name>
</gene>
<reference evidence="1" key="1">
    <citation type="thesis" date="2020" institute="ProQuest LLC" country="789 East Eisenhower Parkway, Ann Arbor, MI, USA">
        <title>Comparative Genomics and Chromosome Evolution.</title>
        <authorList>
            <person name="Mudd A.B."/>
        </authorList>
    </citation>
    <scope>NUCLEOTIDE SEQUENCE</scope>
    <source>
        <strain evidence="1">HN-11 Male</strain>
        <tissue evidence="1">Kidney and liver</tissue>
    </source>
</reference>
<sequence length="97" mass="11242">MYVTMSGKQRSELYLIYMIHWVKGSTVTSNSNSVIVYPITGNLTKRTKRHRHLINKSGMSILQQGFFVLSDQKCEFQFVLIPLKILMTDVRQVETCN</sequence>